<evidence type="ECO:0000313" key="2">
    <source>
        <dbReference type="Proteomes" id="UP000250235"/>
    </source>
</evidence>
<dbReference type="AlphaFoldDB" id="A0A2Z7BVD0"/>
<accession>A0A2Z7BVD0</accession>
<reference evidence="1 2" key="1">
    <citation type="journal article" date="2015" name="Proc. Natl. Acad. Sci. U.S.A.">
        <title>The resurrection genome of Boea hygrometrica: A blueprint for survival of dehydration.</title>
        <authorList>
            <person name="Xiao L."/>
            <person name="Yang G."/>
            <person name="Zhang L."/>
            <person name="Yang X."/>
            <person name="Zhao S."/>
            <person name="Ji Z."/>
            <person name="Zhou Q."/>
            <person name="Hu M."/>
            <person name="Wang Y."/>
            <person name="Chen M."/>
            <person name="Xu Y."/>
            <person name="Jin H."/>
            <person name="Xiao X."/>
            <person name="Hu G."/>
            <person name="Bao F."/>
            <person name="Hu Y."/>
            <person name="Wan P."/>
            <person name="Li L."/>
            <person name="Deng X."/>
            <person name="Kuang T."/>
            <person name="Xiang C."/>
            <person name="Zhu J.K."/>
            <person name="Oliver M.J."/>
            <person name="He Y."/>
        </authorList>
    </citation>
    <scope>NUCLEOTIDE SEQUENCE [LARGE SCALE GENOMIC DNA]</scope>
    <source>
        <strain evidence="2">cv. XS01</strain>
    </source>
</reference>
<evidence type="ECO:0000313" key="1">
    <source>
        <dbReference type="EMBL" id="KZV37598.1"/>
    </source>
</evidence>
<keyword evidence="2" id="KW-1185">Reference proteome</keyword>
<gene>
    <name evidence="1" type="ORF">F511_41912</name>
</gene>
<proteinExistence type="predicted"/>
<protein>
    <submittedName>
        <fullName evidence="1">Delta-aminolevulinic acid dehydratase, chloroplastic-like</fullName>
    </submittedName>
</protein>
<organism evidence="1 2">
    <name type="scientific">Dorcoceras hygrometricum</name>
    <dbReference type="NCBI Taxonomy" id="472368"/>
    <lineage>
        <taxon>Eukaryota</taxon>
        <taxon>Viridiplantae</taxon>
        <taxon>Streptophyta</taxon>
        <taxon>Embryophyta</taxon>
        <taxon>Tracheophyta</taxon>
        <taxon>Spermatophyta</taxon>
        <taxon>Magnoliopsida</taxon>
        <taxon>eudicotyledons</taxon>
        <taxon>Gunneridae</taxon>
        <taxon>Pentapetalae</taxon>
        <taxon>asterids</taxon>
        <taxon>lamiids</taxon>
        <taxon>Lamiales</taxon>
        <taxon>Gesneriaceae</taxon>
        <taxon>Didymocarpoideae</taxon>
        <taxon>Trichosporeae</taxon>
        <taxon>Loxocarpinae</taxon>
        <taxon>Dorcoceras</taxon>
    </lineage>
</organism>
<dbReference type="Proteomes" id="UP000250235">
    <property type="component" value="Unassembled WGS sequence"/>
</dbReference>
<dbReference type="EMBL" id="KV002580">
    <property type="protein sequence ID" value="KZV37598.1"/>
    <property type="molecule type" value="Genomic_DNA"/>
</dbReference>
<name>A0A2Z7BVD0_9LAMI</name>
<sequence length="68" mass="8293">MTELSRRGARNRKSIALRMMFLDETSTIFNFYSPTTRILDKKLKSNQHTNRVKGLKAEHRYRWCLRYR</sequence>